<reference evidence="3" key="1">
    <citation type="submission" date="2017-06" db="EMBL/GenBank/DDBJ databases">
        <authorList>
            <person name="Varghese N."/>
            <person name="Submissions S."/>
        </authorList>
    </citation>
    <scope>NUCLEOTIDE SEQUENCE [LARGE SCALE GENOMIC DNA]</scope>
    <source>
        <strain evidence="3">DSM 22348</strain>
    </source>
</reference>
<dbReference type="RefSeq" id="WP_042130438.1">
    <property type="nucleotide sequence ID" value="NZ_FZOL01000008.1"/>
</dbReference>
<dbReference type="EMBL" id="FZOL01000008">
    <property type="protein sequence ID" value="SNS45980.1"/>
    <property type="molecule type" value="Genomic_DNA"/>
</dbReference>
<dbReference type="InterPro" id="IPR025391">
    <property type="entry name" value="DUF4123"/>
</dbReference>
<sequence>MNMNLPAVIDLLWPEDEATREHQVYLLLDGARDPAILAWLEGSRLERDCLYAGVLIPRLKAAAPWLVRLQAGCAESLELLSLGWGKAWGIALRVPARVSMADLRRHCKKFLRVRTEDRRVLMFRFYDPRVLSVFLPTCDAAQYRALLGPVQRLVVELGEGEAWQVFEAGGLVP</sequence>
<gene>
    <name evidence="2" type="ORF">SAMN05444352_10882</name>
</gene>
<dbReference type="Pfam" id="PF13503">
    <property type="entry name" value="DUF4123"/>
    <property type="match status" value="1"/>
</dbReference>
<keyword evidence="3" id="KW-1185">Reference proteome</keyword>
<evidence type="ECO:0000313" key="2">
    <source>
        <dbReference type="EMBL" id="SNS45980.1"/>
    </source>
</evidence>
<evidence type="ECO:0000259" key="1">
    <source>
        <dbReference type="Pfam" id="PF13503"/>
    </source>
</evidence>
<dbReference type="Proteomes" id="UP000198407">
    <property type="component" value="Unassembled WGS sequence"/>
</dbReference>
<feature type="domain" description="DUF4123" evidence="1">
    <location>
        <begin position="24"/>
        <end position="144"/>
    </location>
</feature>
<proteinExistence type="predicted"/>
<accession>A0A239EMK2</accession>
<organism evidence="2 3">
    <name type="scientific">Pseudomonas japonica</name>
    <dbReference type="NCBI Taxonomy" id="256466"/>
    <lineage>
        <taxon>Bacteria</taxon>
        <taxon>Pseudomonadati</taxon>
        <taxon>Pseudomonadota</taxon>
        <taxon>Gammaproteobacteria</taxon>
        <taxon>Pseudomonadales</taxon>
        <taxon>Pseudomonadaceae</taxon>
        <taxon>Pseudomonas</taxon>
    </lineage>
</organism>
<name>A0A239EMK2_9PSED</name>
<evidence type="ECO:0000313" key="3">
    <source>
        <dbReference type="Proteomes" id="UP000198407"/>
    </source>
</evidence>
<dbReference type="AlphaFoldDB" id="A0A239EMK2"/>
<dbReference type="STRING" id="1215104.GCA_000730585_00142"/>
<protein>
    <recommendedName>
        <fullName evidence="1">DUF4123 domain-containing protein</fullName>
    </recommendedName>
</protein>